<dbReference type="Pfam" id="PF09084">
    <property type="entry name" value="NMT1"/>
    <property type="match status" value="1"/>
</dbReference>
<dbReference type="FunFam" id="3.30.70.270:FF:000001">
    <property type="entry name" value="Diguanylate cyclase domain protein"/>
    <property type="match status" value="1"/>
</dbReference>
<dbReference type="SUPFAM" id="SSF55785">
    <property type="entry name" value="PYP-like sensor domain (PAS domain)"/>
    <property type="match status" value="1"/>
</dbReference>
<dbReference type="Pfam" id="PF00989">
    <property type="entry name" value="PAS"/>
    <property type="match status" value="1"/>
</dbReference>
<dbReference type="SMART" id="SM00091">
    <property type="entry name" value="PAS"/>
    <property type="match status" value="1"/>
</dbReference>
<dbReference type="InterPro" id="IPR043128">
    <property type="entry name" value="Rev_trsase/Diguanyl_cyclase"/>
</dbReference>
<name>A0A562HYX1_9GAMM</name>
<dbReference type="CDD" id="cd00130">
    <property type="entry name" value="PAS"/>
    <property type="match status" value="1"/>
</dbReference>
<dbReference type="PROSITE" id="PS50887">
    <property type="entry name" value="GGDEF"/>
    <property type="match status" value="1"/>
</dbReference>
<dbReference type="Gene3D" id="3.30.450.20">
    <property type="entry name" value="PAS domain"/>
    <property type="match status" value="1"/>
</dbReference>
<dbReference type="InterPro" id="IPR013767">
    <property type="entry name" value="PAS_fold"/>
</dbReference>
<dbReference type="SMART" id="SM00267">
    <property type="entry name" value="GGDEF"/>
    <property type="match status" value="1"/>
</dbReference>
<dbReference type="InterPro" id="IPR015168">
    <property type="entry name" value="SsuA/THI5"/>
</dbReference>
<evidence type="ECO:0000313" key="6">
    <source>
        <dbReference type="EMBL" id="TWH63960.1"/>
    </source>
</evidence>
<keyword evidence="7" id="KW-1185">Reference proteome</keyword>
<evidence type="ECO:0000256" key="2">
    <source>
        <dbReference type="ARBA" id="ARBA00004533"/>
    </source>
</evidence>
<gene>
    <name evidence="6" type="ORF">LX59_02924</name>
</gene>
<dbReference type="GO" id="GO:0005886">
    <property type="term" value="C:plasma membrane"/>
    <property type="evidence" value="ECO:0007669"/>
    <property type="project" value="UniProtKB-SubCell"/>
</dbReference>
<evidence type="ECO:0000259" key="4">
    <source>
        <dbReference type="PROSITE" id="PS50113"/>
    </source>
</evidence>
<dbReference type="InterPro" id="IPR029787">
    <property type="entry name" value="Nucleotide_cyclase"/>
</dbReference>
<dbReference type="PROSITE" id="PS50112">
    <property type="entry name" value="PAS"/>
    <property type="match status" value="1"/>
</dbReference>
<dbReference type="InterPro" id="IPR000160">
    <property type="entry name" value="GGDEF_dom"/>
</dbReference>
<protein>
    <submittedName>
        <fullName evidence="6">PAS domain S-box-containing protein/diguanylate cyclase (GGDEF)-like protein</fullName>
    </submittedName>
</protein>
<accession>A0A562HYX1</accession>
<dbReference type="Gene3D" id="3.30.70.270">
    <property type="match status" value="1"/>
</dbReference>
<evidence type="ECO:0000313" key="7">
    <source>
        <dbReference type="Proteomes" id="UP000319627"/>
    </source>
</evidence>
<dbReference type="InterPro" id="IPR052163">
    <property type="entry name" value="DGC-Regulatory_Protein"/>
</dbReference>
<dbReference type="Pfam" id="PF00990">
    <property type="entry name" value="GGDEF"/>
    <property type="match status" value="1"/>
</dbReference>
<dbReference type="Gene3D" id="3.40.190.10">
    <property type="entry name" value="Periplasmic binding protein-like II"/>
    <property type="match status" value="2"/>
</dbReference>
<dbReference type="InterPro" id="IPR000014">
    <property type="entry name" value="PAS"/>
</dbReference>
<dbReference type="InterPro" id="IPR035965">
    <property type="entry name" value="PAS-like_dom_sf"/>
</dbReference>
<comment type="subcellular location">
    <subcellularLocation>
        <location evidence="2">Cell inner membrane</location>
    </subcellularLocation>
</comment>
<dbReference type="OrthoDB" id="9180959at2"/>
<dbReference type="NCBIfam" id="TIGR00254">
    <property type="entry name" value="GGDEF"/>
    <property type="match status" value="1"/>
</dbReference>
<dbReference type="Proteomes" id="UP000319627">
    <property type="component" value="Unassembled WGS sequence"/>
</dbReference>
<evidence type="ECO:0000259" key="3">
    <source>
        <dbReference type="PROSITE" id="PS50112"/>
    </source>
</evidence>
<dbReference type="NCBIfam" id="TIGR00229">
    <property type="entry name" value="sensory_box"/>
    <property type="match status" value="1"/>
</dbReference>
<organism evidence="6 7">
    <name type="scientific">Azomonas agilis</name>
    <dbReference type="NCBI Taxonomy" id="116849"/>
    <lineage>
        <taxon>Bacteria</taxon>
        <taxon>Pseudomonadati</taxon>
        <taxon>Pseudomonadota</taxon>
        <taxon>Gammaproteobacteria</taxon>
        <taxon>Pseudomonadales</taxon>
        <taxon>Pseudomonadaceae</taxon>
        <taxon>Azomonas</taxon>
    </lineage>
</organism>
<evidence type="ECO:0000259" key="5">
    <source>
        <dbReference type="PROSITE" id="PS50887"/>
    </source>
</evidence>
<proteinExistence type="predicted"/>
<dbReference type="CDD" id="cd01949">
    <property type="entry name" value="GGDEF"/>
    <property type="match status" value="1"/>
</dbReference>
<dbReference type="SMART" id="SM00086">
    <property type="entry name" value="PAC"/>
    <property type="match status" value="1"/>
</dbReference>
<dbReference type="PROSITE" id="PS50113">
    <property type="entry name" value="PAC"/>
    <property type="match status" value="1"/>
</dbReference>
<comment type="caution">
    <text evidence="6">The sequence shown here is derived from an EMBL/GenBank/DDBJ whole genome shotgun (WGS) entry which is preliminary data.</text>
</comment>
<comment type="cofactor">
    <cofactor evidence="1">
        <name>Mg(2+)</name>
        <dbReference type="ChEBI" id="CHEBI:18420"/>
    </cofactor>
</comment>
<dbReference type="PANTHER" id="PTHR46663:SF3">
    <property type="entry name" value="SLL0267 PROTEIN"/>
    <property type="match status" value="1"/>
</dbReference>
<dbReference type="AlphaFoldDB" id="A0A562HYX1"/>
<dbReference type="RefSeq" id="WP_144573169.1">
    <property type="nucleotide sequence ID" value="NZ_VLKG01000015.1"/>
</dbReference>
<dbReference type="InterPro" id="IPR001610">
    <property type="entry name" value="PAC"/>
</dbReference>
<sequence length="654" mass="73945">MLLSHSPLVWAVEPPLELGRVSLQLKWTHSFQFAGYYAAKELGFYRQLGLDVEILEAYPNQNTDPVEQVISNKAQYGVGSSSLLLSRHAGKPVVALAVIFQHSPLVLISRQDSANQSIHSLAGKRLMLEPHADELLAYLRLSGISPEQLTVLPHSFNTTDLVEGHTDAISAYISHEPYYLTQAGLPIQIYTPRASGIDFYGDNLFTSEHELHNYPDRVHAFREASLKGWQYALQHPEEIAQLIQDKYTQEHSLDFYRYQAFQMGFLLQSELIGLGYMHAGRWQHIAQVYADLGLLPQNFDLDGFLYESKILSPDPTWIYLGTPLALLAYGLALYTWNINRQLKSSLEHSIEAERALRLSEERYRLVADNAGDVIWTLNLAGHCTYVSPSILKLRGYTATEALQQQLDLLLCSDPQSPSRIMLNQALAQLNAGQGGDNLRLELRQICQDGNSIWTETTCSNMFNQTGQPVGLLCITRNITERRHIEAQLRHMARHDQLTGLPNRAFFSEHLQQALTQAHQRQHALAVLFLDFNHFKPINDNYGHEIGDLLLKEAAKRMQNCLIAPDTLSRIGGDEFVILLTEVEDEQKAHQTAQKLHLTLATPFFLQGHVLKTSCSIGIALYPEHGCNELDLCRYADQAMYQKKRDRTDVPSQPM</sequence>
<feature type="domain" description="PAS" evidence="3">
    <location>
        <begin position="359"/>
        <end position="429"/>
    </location>
</feature>
<dbReference type="EMBL" id="VLKG01000015">
    <property type="protein sequence ID" value="TWH63960.1"/>
    <property type="molecule type" value="Genomic_DNA"/>
</dbReference>
<evidence type="ECO:0000256" key="1">
    <source>
        <dbReference type="ARBA" id="ARBA00001946"/>
    </source>
</evidence>
<dbReference type="GO" id="GO:0003824">
    <property type="term" value="F:catalytic activity"/>
    <property type="evidence" value="ECO:0007669"/>
    <property type="project" value="UniProtKB-ARBA"/>
</dbReference>
<dbReference type="PANTHER" id="PTHR46663">
    <property type="entry name" value="DIGUANYLATE CYCLASE DGCT-RELATED"/>
    <property type="match status" value="1"/>
</dbReference>
<reference evidence="6 7" key="1">
    <citation type="submission" date="2019-07" db="EMBL/GenBank/DDBJ databases">
        <title>Genomic Encyclopedia of Type Strains, Phase I: the one thousand microbial genomes (KMG-I) project.</title>
        <authorList>
            <person name="Kyrpides N."/>
        </authorList>
    </citation>
    <scope>NUCLEOTIDE SEQUENCE [LARGE SCALE GENOMIC DNA]</scope>
    <source>
        <strain evidence="6 7">DSM 375</strain>
    </source>
</reference>
<feature type="domain" description="GGDEF" evidence="5">
    <location>
        <begin position="522"/>
        <end position="654"/>
    </location>
</feature>
<feature type="domain" description="PAC" evidence="4">
    <location>
        <begin position="438"/>
        <end position="490"/>
    </location>
</feature>
<dbReference type="InterPro" id="IPR000700">
    <property type="entry name" value="PAS-assoc_C"/>
</dbReference>
<dbReference type="SUPFAM" id="SSF55073">
    <property type="entry name" value="Nucleotide cyclase"/>
    <property type="match status" value="1"/>
</dbReference>
<dbReference type="SUPFAM" id="SSF53850">
    <property type="entry name" value="Periplasmic binding protein-like II"/>
    <property type="match status" value="1"/>
</dbReference>